<dbReference type="AlphaFoldDB" id="A0AAJ0FSX7"/>
<organism evidence="2 3">
    <name type="scientific">Conoideocrella luteorostrata</name>
    <dbReference type="NCBI Taxonomy" id="1105319"/>
    <lineage>
        <taxon>Eukaryota</taxon>
        <taxon>Fungi</taxon>
        <taxon>Dikarya</taxon>
        <taxon>Ascomycota</taxon>
        <taxon>Pezizomycotina</taxon>
        <taxon>Sordariomycetes</taxon>
        <taxon>Hypocreomycetidae</taxon>
        <taxon>Hypocreales</taxon>
        <taxon>Clavicipitaceae</taxon>
        <taxon>Conoideocrella</taxon>
    </lineage>
</organism>
<sequence>MRSLSHLPQEILSIIVKFAAADSHGYRTLLNICLLDRLFYSIGLTVLYSHWAYYGDEHTLASLWRFVRTVISNPKLASLVRSLDVQYWGNPGEAAIRNAFEVSQEDVGLFQQACQKSGFPISEQNIRKLLQKPDRRPFVALLLTQLPNVSVMHANMPGFHEKYLGSVFEQASWSSSERGYMKAFAKLKVLYVWSEWASPDWDSVRVPNNHYRLRLSHPDTIFGLPLLDRLCLFDIDTSEMHCRESTAGTSSVRHLTLVHGQDTRAGPAQTRTILALPKALQSLSLYYYDQGSRSSGPGWAGDNGVQHTTPTGSSSPDAQSTVSNAAIYNALLVHSKSLEHVDIYRECSRSVHEEQQGTRSYFGSFLEFTSLRSMCISPEALLPCSSDASMAPLSLRDLLPPSLTKLTFYGNEKMYASIRLKTQIEGLLLSQNHPKLKTIVLESEPSFDNVSSTNTSHPDINKACLKANVSLLELASHDLSKGGKHDANFMKVKGQRRWRETRRKVYRESARRG</sequence>
<dbReference type="Proteomes" id="UP001251528">
    <property type="component" value="Unassembled WGS sequence"/>
</dbReference>
<feature type="compositionally biased region" description="Polar residues" evidence="1">
    <location>
        <begin position="305"/>
        <end position="319"/>
    </location>
</feature>
<keyword evidence="3" id="KW-1185">Reference proteome</keyword>
<dbReference type="EMBL" id="JASWJB010000119">
    <property type="protein sequence ID" value="KAK2596139.1"/>
    <property type="molecule type" value="Genomic_DNA"/>
</dbReference>
<evidence type="ECO:0000313" key="2">
    <source>
        <dbReference type="EMBL" id="KAK2596139.1"/>
    </source>
</evidence>
<reference evidence="2" key="1">
    <citation type="submission" date="2023-06" db="EMBL/GenBank/DDBJ databases">
        <title>Conoideocrella luteorostrata (Hypocreales: Clavicipitaceae), a potential biocontrol fungus for elongate hemlock scale in United States Christmas tree production areas.</title>
        <authorList>
            <person name="Barrett H."/>
            <person name="Lovett B."/>
            <person name="Macias A.M."/>
            <person name="Stajich J.E."/>
            <person name="Kasson M.T."/>
        </authorList>
    </citation>
    <scope>NUCLEOTIDE SEQUENCE</scope>
    <source>
        <strain evidence="2">ARSEF 14590</strain>
    </source>
</reference>
<protein>
    <recommendedName>
        <fullName evidence="4">F-box domain-containing protein</fullName>
    </recommendedName>
</protein>
<gene>
    <name evidence="2" type="ORF">QQS21_006416</name>
</gene>
<evidence type="ECO:0008006" key="4">
    <source>
        <dbReference type="Google" id="ProtNLM"/>
    </source>
</evidence>
<evidence type="ECO:0000256" key="1">
    <source>
        <dbReference type="SAM" id="MobiDB-lite"/>
    </source>
</evidence>
<comment type="caution">
    <text evidence="2">The sequence shown here is derived from an EMBL/GenBank/DDBJ whole genome shotgun (WGS) entry which is preliminary data.</text>
</comment>
<evidence type="ECO:0000313" key="3">
    <source>
        <dbReference type="Proteomes" id="UP001251528"/>
    </source>
</evidence>
<feature type="region of interest" description="Disordered" evidence="1">
    <location>
        <begin position="297"/>
        <end position="319"/>
    </location>
</feature>
<name>A0AAJ0FSX7_9HYPO</name>
<accession>A0AAJ0FSX7</accession>
<proteinExistence type="predicted"/>